<feature type="binding site" evidence="8">
    <location>
        <position position="267"/>
    </location>
    <ligand>
        <name>substrate</name>
    </ligand>
</feature>
<protein>
    <submittedName>
        <fullName evidence="13">D-alanyl-D-alanine carboxypeptidase (Penicillin-binding protein 5/6)</fullName>
    </submittedName>
</protein>
<evidence type="ECO:0000256" key="3">
    <source>
        <dbReference type="ARBA" id="ARBA00022801"/>
    </source>
</evidence>
<dbReference type="InterPro" id="IPR018044">
    <property type="entry name" value="Peptidase_S11"/>
</dbReference>
<dbReference type="Gene3D" id="3.40.710.10">
    <property type="entry name" value="DD-peptidase/beta-lactamase superfamily"/>
    <property type="match status" value="1"/>
</dbReference>
<keyword evidence="6" id="KW-0961">Cell wall biogenesis/degradation</keyword>
<proteinExistence type="inferred from homology"/>
<dbReference type="RefSeq" id="WP_208917391.1">
    <property type="nucleotide sequence ID" value="NZ_LT840184.1"/>
</dbReference>
<keyword evidence="5" id="KW-0573">Peptidoglycan synthesis</keyword>
<evidence type="ECO:0000256" key="4">
    <source>
        <dbReference type="ARBA" id="ARBA00022960"/>
    </source>
</evidence>
<feature type="compositionally biased region" description="Polar residues" evidence="10">
    <location>
        <begin position="1"/>
        <end position="15"/>
    </location>
</feature>
<feature type="active site" description="Proton acceptor" evidence="7">
    <location>
        <position position="89"/>
    </location>
</feature>
<evidence type="ECO:0000313" key="13">
    <source>
        <dbReference type="EMBL" id="SMF66215.1"/>
    </source>
</evidence>
<keyword evidence="3" id="KW-0378">Hydrolase</keyword>
<dbReference type="STRING" id="1313296.SAMN05661091_0233"/>
<dbReference type="GO" id="GO:0009002">
    <property type="term" value="F:serine-type D-Ala-D-Ala carboxypeptidase activity"/>
    <property type="evidence" value="ECO:0007669"/>
    <property type="project" value="InterPro"/>
</dbReference>
<evidence type="ECO:0000256" key="9">
    <source>
        <dbReference type="RuleBase" id="RU004016"/>
    </source>
</evidence>
<dbReference type="PRINTS" id="PR00725">
    <property type="entry name" value="DADACBPTASE1"/>
</dbReference>
<dbReference type="Pfam" id="PF00768">
    <property type="entry name" value="Peptidase_S11"/>
    <property type="match status" value="1"/>
</dbReference>
<keyword evidence="14" id="KW-1185">Reference proteome</keyword>
<keyword evidence="13" id="KW-0121">Carboxypeptidase</keyword>
<dbReference type="Proteomes" id="UP000192940">
    <property type="component" value="Chromosome I"/>
</dbReference>
<feature type="active site" evidence="7">
    <location>
        <position position="146"/>
    </location>
</feature>
<keyword evidence="11" id="KW-0472">Membrane</keyword>
<keyword evidence="11" id="KW-1133">Transmembrane helix</keyword>
<dbReference type="GO" id="GO:0008360">
    <property type="term" value="P:regulation of cell shape"/>
    <property type="evidence" value="ECO:0007669"/>
    <property type="project" value="UniProtKB-KW"/>
</dbReference>
<feature type="active site" description="Acyl-ester intermediate" evidence="7">
    <location>
        <position position="86"/>
    </location>
</feature>
<organism evidence="13 14">
    <name type="scientific">Paenibacillus uliginis N3/975</name>
    <dbReference type="NCBI Taxonomy" id="1313296"/>
    <lineage>
        <taxon>Bacteria</taxon>
        <taxon>Bacillati</taxon>
        <taxon>Bacillota</taxon>
        <taxon>Bacilli</taxon>
        <taxon>Bacillales</taxon>
        <taxon>Paenibacillaceae</taxon>
        <taxon>Paenibacillus</taxon>
    </lineage>
</organism>
<dbReference type="EMBL" id="LT840184">
    <property type="protein sequence ID" value="SMF66215.1"/>
    <property type="molecule type" value="Genomic_DNA"/>
</dbReference>
<evidence type="ECO:0000256" key="8">
    <source>
        <dbReference type="PIRSR" id="PIRSR618044-2"/>
    </source>
</evidence>
<evidence type="ECO:0000256" key="7">
    <source>
        <dbReference type="PIRSR" id="PIRSR618044-1"/>
    </source>
</evidence>
<evidence type="ECO:0000256" key="5">
    <source>
        <dbReference type="ARBA" id="ARBA00022984"/>
    </source>
</evidence>
<keyword evidence="4" id="KW-0133">Cell shape</keyword>
<reference evidence="13 14" key="1">
    <citation type="submission" date="2017-04" db="EMBL/GenBank/DDBJ databases">
        <authorList>
            <person name="Afonso C.L."/>
            <person name="Miller P.J."/>
            <person name="Scott M.A."/>
            <person name="Spackman E."/>
            <person name="Goraichik I."/>
            <person name="Dimitrov K.M."/>
            <person name="Suarez D.L."/>
            <person name="Swayne D.E."/>
        </authorList>
    </citation>
    <scope>NUCLEOTIDE SEQUENCE [LARGE SCALE GENOMIC DNA]</scope>
    <source>
        <strain evidence="13 14">N3/975</strain>
    </source>
</reference>
<evidence type="ECO:0000256" key="6">
    <source>
        <dbReference type="ARBA" id="ARBA00023316"/>
    </source>
</evidence>
<dbReference type="PANTHER" id="PTHR21581">
    <property type="entry name" value="D-ALANYL-D-ALANINE CARBOXYPEPTIDASE"/>
    <property type="match status" value="1"/>
</dbReference>
<feature type="domain" description="Peptidase S11 D-alanyl-D-alanine carboxypeptidase A N-terminal" evidence="12">
    <location>
        <begin position="54"/>
        <end position="296"/>
    </location>
</feature>
<dbReference type="GO" id="GO:0071555">
    <property type="term" value="P:cell wall organization"/>
    <property type="evidence" value="ECO:0007669"/>
    <property type="project" value="UniProtKB-KW"/>
</dbReference>
<gene>
    <name evidence="13" type="ORF">SAMN05661091_0233</name>
</gene>
<dbReference type="AlphaFoldDB" id="A0A1X7G976"/>
<keyword evidence="11" id="KW-0812">Transmembrane</keyword>
<dbReference type="PANTHER" id="PTHR21581:SF11">
    <property type="entry name" value="D-ALANYL-D-ALANINE CARBOXYPEPTIDASE DACA"/>
    <property type="match status" value="1"/>
</dbReference>
<name>A0A1X7G976_9BACL</name>
<evidence type="ECO:0000313" key="14">
    <source>
        <dbReference type="Proteomes" id="UP000192940"/>
    </source>
</evidence>
<accession>A0A1X7G976</accession>
<keyword evidence="13" id="KW-0645">Protease</keyword>
<sequence length="328" mass="35811">MKSISNQSSAAQNLQKPRVRPWRQNRRIRSKLSLMLLTLGVILIAVYIIKIFIPPQLKVRAAVLINADTGKVLYSHNADHALPPASMSKMMTELIVLEAVDSGHHSWNEDVSVSHYAAGVPGSQIGIAAGEIYSLKQMFDALVIHSANDAAVAIAEHLSGSETEFVYLMNEKAKHIGLSAKTVYANASGLTSGDLSGFAEAASYSDTAMTARDAALLTRWLLQTYPDVLEVTGQKDIYIPQREISLHTTNLMLPGEAHAYNGIDGFKTGYTSQAGYCFTGTSKRGGSRLISVVMGAGNSNERFTETRKLMDYGFRRQSAFWDTITSVF</sequence>
<evidence type="ECO:0000256" key="10">
    <source>
        <dbReference type="SAM" id="MobiDB-lite"/>
    </source>
</evidence>
<feature type="region of interest" description="Disordered" evidence="10">
    <location>
        <begin position="1"/>
        <end position="21"/>
    </location>
</feature>
<comment type="similarity">
    <text evidence="1 9">Belongs to the peptidase S11 family.</text>
</comment>
<keyword evidence="2" id="KW-0732">Signal</keyword>
<dbReference type="GO" id="GO:0006508">
    <property type="term" value="P:proteolysis"/>
    <property type="evidence" value="ECO:0007669"/>
    <property type="project" value="InterPro"/>
</dbReference>
<dbReference type="InterPro" id="IPR001967">
    <property type="entry name" value="Peptidase_S11_N"/>
</dbReference>
<evidence type="ECO:0000256" key="1">
    <source>
        <dbReference type="ARBA" id="ARBA00007164"/>
    </source>
</evidence>
<evidence type="ECO:0000259" key="12">
    <source>
        <dbReference type="Pfam" id="PF00768"/>
    </source>
</evidence>
<evidence type="ECO:0000256" key="11">
    <source>
        <dbReference type="SAM" id="Phobius"/>
    </source>
</evidence>
<evidence type="ECO:0000256" key="2">
    <source>
        <dbReference type="ARBA" id="ARBA00022729"/>
    </source>
</evidence>
<dbReference type="InterPro" id="IPR012338">
    <property type="entry name" value="Beta-lactam/transpept-like"/>
</dbReference>
<dbReference type="SUPFAM" id="SSF56601">
    <property type="entry name" value="beta-lactamase/transpeptidase-like"/>
    <property type="match status" value="1"/>
</dbReference>
<feature type="transmembrane region" description="Helical" evidence="11">
    <location>
        <begin position="32"/>
        <end position="53"/>
    </location>
</feature>
<dbReference type="GO" id="GO:0009252">
    <property type="term" value="P:peptidoglycan biosynthetic process"/>
    <property type="evidence" value="ECO:0007669"/>
    <property type="project" value="UniProtKB-KW"/>
</dbReference>